<keyword evidence="4" id="KW-1185">Reference proteome</keyword>
<dbReference type="PANTHER" id="PTHR45702">
    <property type="entry name" value="ADAM10/ADAM17 METALLOPEPTIDASE FAMILY MEMBER"/>
    <property type="match status" value="1"/>
</dbReference>
<dbReference type="Pfam" id="PF13574">
    <property type="entry name" value="Reprolysin_2"/>
    <property type="match status" value="1"/>
</dbReference>
<dbReference type="GO" id="GO:0004222">
    <property type="term" value="F:metalloendopeptidase activity"/>
    <property type="evidence" value="ECO:0007669"/>
    <property type="project" value="TreeGrafter"/>
</dbReference>
<dbReference type="Gene3D" id="1.10.225.10">
    <property type="entry name" value="Saposin-like"/>
    <property type="match status" value="1"/>
</dbReference>
<accession>A0AAE1UTX1</accession>
<evidence type="ECO:0000256" key="1">
    <source>
        <dbReference type="SAM" id="MobiDB-lite"/>
    </source>
</evidence>
<dbReference type="SUPFAM" id="SSF55486">
    <property type="entry name" value="Metalloproteases ('zincins'), catalytic domain"/>
    <property type="match status" value="1"/>
</dbReference>
<reference evidence="3" key="1">
    <citation type="submission" date="2023-12" db="EMBL/GenBank/DDBJ databases">
        <title>Genome assembly of Anisodus tanguticus.</title>
        <authorList>
            <person name="Wang Y.-J."/>
        </authorList>
    </citation>
    <scope>NUCLEOTIDE SEQUENCE</scope>
    <source>
        <strain evidence="3">KB-2021</strain>
        <tissue evidence="3">Leaf</tissue>
    </source>
</reference>
<dbReference type="Proteomes" id="UP001291623">
    <property type="component" value="Unassembled WGS sequence"/>
</dbReference>
<feature type="region of interest" description="Disordered" evidence="1">
    <location>
        <begin position="390"/>
        <end position="429"/>
    </location>
</feature>
<sequence length="468" mass="52487">MSKPLSYSKPVEKVCEDLNKADEQICRLRYEVEIDIRNVNLKSLRELKDLDGFYVLKEDIDDEIENDGGLRLMKKRFSFGVSSRRSSVVSTSVISIPPTRFQVSPPNLLSRRSLIPTSSPDSVSSQEHSMKEETLVEEVYEYKNYLKIMLINSLSRLIRIVFALKRELYHRLDFSVFPDYSGTLGLAWLATPDNQAGICGYPPSDERKSQDSIVSNVGLVTSLFRSKERLRAECSQTLAHEIGHLFGSRHDDGEDLKDLKPAWKCPRSPGAKIEHAEFKNWQIIDNMSYRNFQISLTEIKDATFSFMVFFQGMEYKVYVRTRPYFKEFLEKVSEWFEMKENNFLISKMKMKIQIKKFFNLNLSGSKLQAIQGQLGQSAYVGQGSIGYGQGPYGQGPMGQGPMGQGPMGQGPMGQGPLGQGPLGQGPLGQGGYNGGLGSGFGKGINVGGFDKNIGYQKTVGYEKTPTLE</sequence>
<dbReference type="GO" id="GO:0007219">
    <property type="term" value="P:Notch signaling pathway"/>
    <property type="evidence" value="ECO:0007669"/>
    <property type="project" value="TreeGrafter"/>
</dbReference>
<dbReference type="InterPro" id="IPR051489">
    <property type="entry name" value="ADAM_Metalloproteinase"/>
</dbReference>
<dbReference type="Gene3D" id="3.40.390.10">
    <property type="entry name" value="Collagenase (Catalytic Domain)"/>
    <property type="match status" value="1"/>
</dbReference>
<dbReference type="GO" id="GO:0006509">
    <property type="term" value="P:membrane protein ectodomain proteolysis"/>
    <property type="evidence" value="ECO:0007669"/>
    <property type="project" value="TreeGrafter"/>
</dbReference>
<gene>
    <name evidence="3" type="ORF">RND71_043545</name>
</gene>
<dbReference type="InterPro" id="IPR045332">
    <property type="entry name" value="ARMET_N"/>
</dbReference>
<evidence type="ECO:0000313" key="4">
    <source>
        <dbReference type="Proteomes" id="UP001291623"/>
    </source>
</evidence>
<dbReference type="PANTHER" id="PTHR45702:SF2">
    <property type="entry name" value="KUZBANIAN, ISOFORM A"/>
    <property type="match status" value="1"/>
</dbReference>
<feature type="domain" description="ARMET N-terminal" evidence="2">
    <location>
        <begin position="1"/>
        <end position="34"/>
    </location>
</feature>
<dbReference type="InterPro" id="IPR024079">
    <property type="entry name" value="MetalloPept_cat_dom_sf"/>
</dbReference>
<dbReference type="InterPro" id="IPR023214">
    <property type="entry name" value="HAD_sf"/>
</dbReference>
<comment type="caution">
    <text evidence="3">The sequence shown here is derived from an EMBL/GenBank/DDBJ whole genome shotgun (WGS) entry which is preliminary data.</text>
</comment>
<dbReference type="GO" id="GO:0005886">
    <property type="term" value="C:plasma membrane"/>
    <property type="evidence" value="ECO:0007669"/>
    <property type="project" value="TreeGrafter"/>
</dbReference>
<evidence type="ECO:0000259" key="2">
    <source>
        <dbReference type="Pfam" id="PF20145"/>
    </source>
</evidence>
<proteinExistence type="predicted"/>
<dbReference type="Pfam" id="PF20145">
    <property type="entry name" value="ARMET_N"/>
    <property type="match status" value="1"/>
</dbReference>
<protein>
    <recommendedName>
        <fullName evidence="2">ARMET N-terminal domain-containing protein</fullName>
    </recommendedName>
</protein>
<dbReference type="AlphaFoldDB" id="A0AAE1UTX1"/>
<name>A0AAE1UTX1_9SOLA</name>
<dbReference type="EMBL" id="JAVYJV010000045">
    <property type="protein sequence ID" value="KAK4337240.1"/>
    <property type="molecule type" value="Genomic_DNA"/>
</dbReference>
<organism evidence="3 4">
    <name type="scientific">Anisodus tanguticus</name>
    <dbReference type="NCBI Taxonomy" id="243964"/>
    <lineage>
        <taxon>Eukaryota</taxon>
        <taxon>Viridiplantae</taxon>
        <taxon>Streptophyta</taxon>
        <taxon>Embryophyta</taxon>
        <taxon>Tracheophyta</taxon>
        <taxon>Spermatophyta</taxon>
        <taxon>Magnoliopsida</taxon>
        <taxon>eudicotyledons</taxon>
        <taxon>Gunneridae</taxon>
        <taxon>Pentapetalae</taxon>
        <taxon>asterids</taxon>
        <taxon>lamiids</taxon>
        <taxon>Solanales</taxon>
        <taxon>Solanaceae</taxon>
        <taxon>Solanoideae</taxon>
        <taxon>Hyoscyameae</taxon>
        <taxon>Anisodus</taxon>
    </lineage>
</organism>
<evidence type="ECO:0000313" key="3">
    <source>
        <dbReference type="EMBL" id="KAK4337240.1"/>
    </source>
</evidence>
<dbReference type="Gene3D" id="3.40.50.1000">
    <property type="entry name" value="HAD superfamily/HAD-like"/>
    <property type="match status" value="1"/>
</dbReference>